<dbReference type="InterPro" id="IPR029044">
    <property type="entry name" value="Nucleotide-diphossugar_trans"/>
</dbReference>
<dbReference type="PANTHER" id="PTHR43777">
    <property type="entry name" value="MOLYBDENUM COFACTOR CYTIDYLYLTRANSFERASE"/>
    <property type="match status" value="1"/>
</dbReference>
<evidence type="ECO:0000259" key="1">
    <source>
        <dbReference type="Pfam" id="PF12804"/>
    </source>
</evidence>
<evidence type="ECO:0000313" key="3">
    <source>
        <dbReference type="Proteomes" id="UP000652755"/>
    </source>
</evidence>
<dbReference type="Gene3D" id="3.90.550.10">
    <property type="entry name" value="Spore Coat Polysaccharide Biosynthesis Protein SpsA, Chain A"/>
    <property type="match status" value="1"/>
</dbReference>
<accession>A0ABR7KTJ5</accession>
<keyword evidence="3" id="KW-1185">Reference proteome</keyword>
<dbReference type="Proteomes" id="UP000652755">
    <property type="component" value="Unassembled WGS sequence"/>
</dbReference>
<name>A0ABR7KTJ5_9SPHI</name>
<dbReference type="SUPFAM" id="SSF53448">
    <property type="entry name" value="Nucleotide-diphospho-sugar transferases"/>
    <property type="match status" value="1"/>
</dbReference>
<evidence type="ECO:0000313" key="2">
    <source>
        <dbReference type="EMBL" id="MBC6111434.1"/>
    </source>
</evidence>
<dbReference type="RefSeq" id="WP_187071890.1">
    <property type="nucleotide sequence ID" value="NZ_JACRYL010000011.1"/>
</dbReference>
<proteinExistence type="predicted"/>
<sequence>METGIIILAAGNSSRLGQPKQLLEFNGKTLISHVIDEAEEAKIHPIIVIIGANSDFIRQEIKDKNVQIVDNENWESGMASGINAGLSALLNYNNEIENIIISVCDQPFITSEIFTSLINTKNKSGKGIVASFYQNIMGTPVLFDKKYFGDLKTLTGDEGAKKILKLYPNDLVSVPFEKGEFDIDTQSDYLNLQNNKKQGSV</sequence>
<dbReference type="PANTHER" id="PTHR43777:SF1">
    <property type="entry name" value="MOLYBDENUM COFACTOR CYTIDYLYLTRANSFERASE"/>
    <property type="match status" value="1"/>
</dbReference>
<dbReference type="EMBL" id="JACRYL010000011">
    <property type="protein sequence ID" value="MBC6111434.1"/>
    <property type="molecule type" value="Genomic_DNA"/>
</dbReference>
<protein>
    <submittedName>
        <fullName evidence="2">Nucleotidyltransferase family protein</fullName>
    </submittedName>
</protein>
<dbReference type="InterPro" id="IPR025877">
    <property type="entry name" value="MobA-like_NTP_Trfase"/>
</dbReference>
<reference evidence="2 3" key="1">
    <citation type="submission" date="2020-08" db="EMBL/GenBank/DDBJ databases">
        <authorList>
            <person name="Sun Q."/>
            <person name="Inoue M."/>
        </authorList>
    </citation>
    <scope>NUCLEOTIDE SEQUENCE [LARGE SCALE GENOMIC DNA]</scope>
    <source>
        <strain evidence="2 3">CCM 8938</strain>
    </source>
</reference>
<feature type="domain" description="MobA-like NTP transferase" evidence="1">
    <location>
        <begin position="6"/>
        <end position="165"/>
    </location>
</feature>
<gene>
    <name evidence="2" type="ORF">H7U22_13495</name>
</gene>
<dbReference type="CDD" id="cd04182">
    <property type="entry name" value="GT_2_like_f"/>
    <property type="match status" value="1"/>
</dbReference>
<comment type="caution">
    <text evidence="2">The sequence shown here is derived from an EMBL/GenBank/DDBJ whole genome shotgun (WGS) entry which is preliminary data.</text>
</comment>
<organism evidence="2 3">
    <name type="scientific">Pedobacter fastidiosus</name>
    <dbReference type="NCBI Taxonomy" id="2765361"/>
    <lineage>
        <taxon>Bacteria</taxon>
        <taxon>Pseudomonadati</taxon>
        <taxon>Bacteroidota</taxon>
        <taxon>Sphingobacteriia</taxon>
        <taxon>Sphingobacteriales</taxon>
        <taxon>Sphingobacteriaceae</taxon>
        <taxon>Pedobacter</taxon>
    </lineage>
</organism>
<dbReference type="Pfam" id="PF12804">
    <property type="entry name" value="NTP_transf_3"/>
    <property type="match status" value="1"/>
</dbReference>